<feature type="binding site" evidence="10">
    <location>
        <position position="27"/>
    </location>
    <ligand>
        <name>Zn(2+)</name>
        <dbReference type="ChEBI" id="CHEBI:29105"/>
    </ligand>
</feature>
<dbReference type="EC" id="4.-.-.-" evidence="8"/>
<dbReference type="PANTHER" id="PTHR12589:SF7">
    <property type="entry name" value="6-PYRUVOYL TETRAHYDROBIOPTERIN SYNTHASE"/>
    <property type="match status" value="1"/>
</dbReference>
<dbReference type="GO" id="GO:0008616">
    <property type="term" value="P:tRNA queuosine(34) biosynthetic process"/>
    <property type="evidence" value="ECO:0007669"/>
    <property type="project" value="UniProtKB-KW"/>
</dbReference>
<name>A0A0H5DRR9_9BACT</name>
<dbReference type="OrthoDB" id="9804698at2"/>
<dbReference type="Proteomes" id="UP000220251">
    <property type="component" value="Unassembled WGS sequence"/>
</dbReference>
<protein>
    <recommendedName>
        <fullName evidence="3 8">6-carboxy-5,6,7,8-tetrahydropterin synthase</fullName>
        <ecNumber evidence="8">4.-.-.-</ecNumber>
    </recommendedName>
</protein>
<comment type="catalytic activity">
    <reaction evidence="7 8">
        <text>7,8-dihydroneopterin 3'-triphosphate + H2O = 6-carboxy-5,6,7,8-tetrahydropterin + triphosphate + acetaldehyde + 2 H(+)</text>
        <dbReference type="Rhea" id="RHEA:27966"/>
        <dbReference type="ChEBI" id="CHEBI:15343"/>
        <dbReference type="ChEBI" id="CHEBI:15377"/>
        <dbReference type="ChEBI" id="CHEBI:15378"/>
        <dbReference type="ChEBI" id="CHEBI:18036"/>
        <dbReference type="ChEBI" id="CHEBI:58462"/>
        <dbReference type="ChEBI" id="CHEBI:61032"/>
        <dbReference type="EC" id="4.1.2.50"/>
    </reaction>
</comment>
<dbReference type="GO" id="GO:0046872">
    <property type="term" value="F:metal ion binding"/>
    <property type="evidence" value="ECO:0007669"/>
    <property type="project" value="UniProtKB-KW"/>
</dbReference>
<sequence>MFELEKTFRFEAGHVLAHHDGKCKIPHGHSYVLTVRVRSPHLQTEGPKRNMVIDFQDISSTVKPLIKEKLDHCWLNDSLETDSPTVEYIALWIFNQLKEKIRGLHSVTLQETESCKVTYFVN</sequence>
<accession>A0A0H5DRR9</accession>
<evidence type="ECO:0000256" key="2">
    <source>
        <dbReference type="ARBA" id="ARBA00008900"/>
    </source>
</evidence>
<proteinExistence type="inferred from homology"/>
<dbReference type="Gene3D" id="3.30.479.10">
    <property type="entry name" value="6-pyruvoyl tetrahydropterin synthase/QueD"/>
    <property type="match status" value="1"/>
</dbReference>
<comment type="similarity">
    <text evidence="2 8">Belongs to the PTPS family. QueD subfamily.</text>
</comment>
<reference evidence="12" key="1">
    <citation type="submission" date="2015-06" db="EMBL/GenBank/DDBJ databases">
        <authorList>
            <person name="Bertelli C."/>
        </authorList>
    </citation>
    <scope>NUCLEOTIDE SEQUENCE [LARGE SCALE GENOMIC DNA]</scope>
    <source>
        <strain evidence="12">CRIB-30</strain>
    </source>
</reference>
<dbReference type="EMBL" id="CWGJ01000027">
    <property type="protein sequence ID" value="CRX39307.1"/>
    <property type="molecule type" value="Genomic_DNA"/>
</dbReference>
<feature type="binding site" evidence="10">
    <location>
        <position position="29"/>
    </location>
    <ligand>
        <name>Zn(2+)</name>
        <dbReference type="ChEBI" id="CHEBI:29105"/>
    </ligand>
</feature>
<feature type="binding site" evidence="10">
    <location>
        <position position="14"/>
    </location>
    <ligand>
        <name>Zn(2+)</name>
        <dbReference type="ChEBI" id="CHEBI:29105"/>
    </ligand>
</feature>
<organism evidence="11 12">
    <name type="scientific">Estrella lausannensis</name>
    <dbReference type="NCBI Taxonomy" id="483423"/>
    <lineage>
        <taxon>Bacteria</taxon>
        <taxon>Pseudomonadati</taxon>
        <taxon>Chlamydiota</taxon>
        <taxon>Chlamydiia</taxon>
        <taxon>Parachlamydiales</taxon>
        <taxon>Candidatus Criblamydiaceae</taxon>
        <taxon>Estrella</taxon>
    </lineage>
</organism>
<evidence type="ECO:0000256" key="5">
    <source>
        <dbReference type="ARBA" id="ARBA00022833"/>
    </source>
</evidence>
<keyword evidence="8" id="KW-0671">Queuosine biosynthesis</keyword>
<dbReference type="SUPFAM" id="SSF55620">
    <property type="entry name" value="Tetrahydrobiopterin biosynthesis enzymes-like"/>
    <property type="match status" value="1"/>
</dbReference>
<dbReference type="InterPro" id="IPR038418">
    <property type="entry name" value="6-PTP_synth/QueD_sf"/>
</dbReference>
<dbReference type="GO" id="GO:0070497">
    <property type="term" value="F:6-carboxytetrahydropterin synthase activity"/>
    <property type="evidence" value="ECO:0007669"/>
    <property type="project" value="UniProtKB-EC"/>
</dbReference>
<evidence type="ECO:0000256" key="9">
    <source>
        <dbReference type="PIRSR" id="PIRSR006113-1"/>
    </source>
</evidence>
<keyword evidence="5 8" id="KW-0862">Zinc</keyword>
<keyword evidence="4 8" id="KW-0479">Metal-binding</keyword>
<dbReference type="RefSeq" id="WP_098039178.1">
    <property type="nucleotide sequence ID" value="NZ_CWGJ01000027.1"/>
</dbReference>
<evidence type="ECO:0000256" key="7">
    <source>
        <dbReference type="ARBA" id="ARBA00048807"/>
    </source>
</evidence>
<keyword evidence="12" id="KW-1185">Reference proteome</keyword>
<dbReference type="AlphaFoldDB" id="A0A0H5DRR9"/>
<feature type="active site" description="Charge relay system" evidence="9">
    <location>
        <position position="111"/>
    </location>
</feature>
<feature type="active site" description="Charge relay system" evidence="9">
    <location>
        <position position="72"/>
    </location>
</feature>
<evidence type="ECO:0000256" key="10">
    <source>
        <dbReference type="PIRSR" id="PIRSR006113-2"/>
    </source>
</evidence>
<evidence type="ECO:0000256" key="6">
    <source>
        <dbReference type="ARBA" id="ARBA00023239"/>
    </source>
</evidence>
<evidence type="ECO:0000256" key="8">
    <source>
        <dbReference type="PIRNR" id="PIRNR006113"/>
    </source>
</evidence>
<dbReference type="PANTHER" id="PTHR12589">
    <property type="entry name" value="PYRUVOYL TETRAHYDROBIOPTERIN SYNTHASE"/>
    <property type="match status" value="1"/>
</dbReference>
<evidence type="ECO:0000313" key="12">
    <source>
        <dbReference type="Proteomes" id="UP000220251"/>
    </source>
</evidence>
<keyword evidence="6 8" id="KW-0456">Lyase</keyword>
<evidence type="ECO:0000313" key="11">
    <source>
        <dbReference type="EMBL" id="CRX39307.1"/>
    </source>
</evidence>
<dbReference type="Pfam" id="PF01242">
    <property type="entry name" value="PTPS"/>
    <property type="match status" value="1"/>
</dbReference>
<evidence type="ECO:0000256" key="1">
    <source>
        <dbReference type="ARBA" id="ARBA00005061"/>
    </source>
</evidence>
<dbReference type="UniPathway" id="UPA00391"/>
<dbReference type="PIRSF" id="PIRSF006113">
    <property type="entry name" value="PTP_synth"/>
    <property type="match status" value="1"/>
</dbReference>
<dbReference type="NCBIfam" id="TIGR03367">
    <property type="entry name" value="queuosine_QueD"/>
    <property type="match status" value="1"/>
</dbReference>
<evidence type="ECO:0000256" key="4">
    <source>
        <dbReference type="ARBA" id="ARBA00022723"/>
    </source>
</evidence>
<dbReference type="InterPro" id="IPR007115">
    <property type="entry name" value="6-PTP_synth/QueD"/>
</dbReference>
<comment type="cofactor">
    <cofactor evidence="8 10">
        <name>Zn(2+)</name>
        <dbReference type="ChEBI" id="CHEBI:29105"/>
    </cofactor>
    <text evidence="8 10">Binds 1 zinc ion per subunit.</text>
</comment>
<evidence type="ECO:0000256" key="3">
    <source>
        <dbReference type="ARBA" id="ARBA00018141"/>
    </source>
</evidence>
<comment type="pathway">
    <text evidence="1 8">Purine metabolism; 7-cyano-7-deazaguanine biosynthesis.</text>
</comment>
<gene>
    <name evidence="11" type="primary">queD</name>
    <name evidence="11" type="ORF">ELAC_1985</name>
</gene>
<feature type="active site" description="Proton acceptor" evidence="9">
    <location>
        <position position="23"/>
    </location>
</feature>